<keyword evidence="4" id="KW-1185">Reference proteome</keyword>
<accession>A0A9W8N107</accession>
<feature type="region of interest" description="Disordered" evidence="1">
    <location>
        <begin position="1"/>
        <end position="25"/>
    </location>
</feature>
<keyword evidence="2" id="KW-0812">Transmembrane</keyword>
<organism evidence="3 4">
    <name type="scientific">Agrocybe chaxingu</name>
    <dbReference type="NCBI Taxonomy" id="84603"/>
    <lineage>
        <taxon>Eukaryota</taxon>
        <taxon>Fungi</taxon>
        <taxon>Dikarya</taxon>
        <taxon>Basidiomycota</taxon>
        <taxon>Agaricomycotina</taxon>
        <taxon>Agaricomycetes</taxon>
        <taxon>Agaricomycetidae</taxon>
        <taxon>Agaricales</taxon>
        <taxon>Agaricineae</taxon>
        <taxon>Strophariaceae</taxon>
        <taxon>Agrocybe</taxon>
    </lineage>
</organism>
<protein>
    <submittedName>
        <fullName evidence="3">Uncharacterized protein</fullName>
    </submittedName>
</protein>
<evidence type="ECO:0000313" key="4">
    <source>
        <dbReference type="Proteomes" id="UP001148786"/>
    </source>
</evidence>
<keyword evidence="2" id="KW-0472">Membrane</keyword>
<sequence length="131" mass="14120">MAPKESREDEEAEPATGSMVVDGEAEEDMVEVGKNEVDALSVIGGSSVVDVAVIAGDVVVDEEIEVEEEEKEVVVLDVLGMELVEVLAGIIVLTTVIVMGPVSCLRFRATARSAWSMRRLNFACIRLKERG</sequence>
<feature type="transmembrane region" description="Helical" evidence="2">
    <location>
        <begin position="86"/>
        <end position="109"/>
    </location>
</feature>
<reference evidence="3" key="1">
    <citation type="submission" date="2022-07" db="EMBL/GenBank/DDBJ databases">
        <title>Genome Sequence of Agrocybe chaxingu.</title>
        <authorList>
            <person name="Buettner E."/>
        </authorList>
    </citation>
    <scope>NUCLEOTIDE SEQUENCE</scope>
    <source>
        <strain evidence="3">MP-N11</strain>
    </source>
</reference>
<evidence type="ECO:0000256" key="1">
    <source>
        <dbReference type="SAM" id="MobiDB-lite"/>
    </source>
</evidence>
<name>A0A9W8N107_9AGAR</name>
<dbReference type="Proteomes" id="UP001148786">
    <property type="component" value="Unassembled WGS sequence"/>
</dbReference>
<comment type="caution">
    <text evidence="3">The sequence shown here is derived from an EMBL/GenBank/DDBJ whole genome shotgun (WGS) entry which is preliminary data.</text>
</comment>
<dbReference type="EMBL" id="JANKHO010000047">
    <property type="protein sequence ID" value="KAJ3516661.1"/>
    <property type="molecule type" value="Genomic_DNA"/>
</dbReference>
<evidence type="ECO:0000313" key="3">
    <source>
        <dbReference type="EMBL" id="KAJ3516661.1"/>
    </source>
</evidence>
<dbReference type="AlphaFoldDB" id="A0A9W8N107"/>
<evidence type="ECO:0000256" key="2">
    <source>
        <dbReference type="SAM" id="Phobius"/>
    </source>
</evidence>
<proteinExistence type="predicted"/>
<gene>
    <name evidence="3" type="ORF">NLJ89_g983</name>
</gene>
<keyword evidence="2" id="KW-1133">Transmembrane helix</keyword>